<feature type="transmembrane region" description="Helical" evidence="7">
    <location>
        <begin position="184"/>
        <end position="208"/>
    </location>
</feature>
<dbReference type="Proteomes" id="UP000640274">
    <property type="component" value="Unassembled WGS sequence"/>
</dbReference>
<feature type="transmembrane region" description="Helical" evidence="7">
    <location>
        <begin position="142"/>
        <end position="164"/>
    </location>
</feature>
<evidence type="ECO:0000259" key="8">
    <source>
        <dbReference type="PROSITE" id="PS50928"/>
    </source>
</evidence>
<reference evidence="9" key="1">
    <citation type="submission" date="2020-12" db="EMBL/GenBank/DDBJ databases">
        <authorList>
            <person name="Huq M.A."/>
        </authorList>
    </citation>
    <scope>NUCLEOTIDE SEQUENCE</scope>
    <source>
        <strain evidence="9">MAHUQ-46</strain>
    </source>
</reference>
<dbReference type="InterPro" id="IPR035906">
    <property type="entry name" value="MetI-like_sf"/>
</dbReference>
<keyword evidence="5 7" id="KW-1133">Transmembrane helix</keyword>
<feature type="transmembrane region" description="Helical" evidence="7">
    <location>
        <begin position="263"/>
        <end position="282"/>
    </location>
</feature>
<feature type="transmembrane region" description="Helical" evidence="7">
    <location>
        <begin position="74"/>
        <end position="98"/>
    </location>
</feature>
<sequence length="297" mass="33556">MTILKRQQKLWQTGMHAILIAISVMCILPVILMAVSSITDEKTIYTKGYSFIPEKFSFEAYQFIWQDADRILHAYGITILITLIGTLSGLIITALLAYPLSRKDMPLNRFFSLFVFFTMLFNGGLVPTYLVYTQLFDLKNTLLALIVPALLMNAFYIMLMRTFFKTSIPDALIEAAKIDGAGEFFIFLRIVLPLSLPILATVALFQTINYWNDWFNGMVYVTDSKLYSLQNLLNRILLDIQFIANSNFGSQAELAADLPMESVRMALAVIGVLPILIAYPFFQKYFVKGLTIGAVKG</sequence>
<dbReference type="CDD" id="cd06261">
    <property type="entry name" value="TM_PBP2"/>
    <property type="match status" value="1"/>
</dbReference>
<keyword evidence="2 7" id="KW-0813">Transport</keyword>
<keyword evidence="4 7" id="KW-0812">Transmembrane</keyword>
<evidence type="ECO:0000256" key="7">
    <source>
        <dbReference type="RuleBase" id="RU363032"/>
    </source>
</evidence>
<comment type="caution">
    <text evidence="9">The sequence shown here is derived from an EMBL/GenBank/DDBJ whole genome shotgun (WGS) entry which is preliminary data.</text>
</comment>
<dbReference type="SUPFAM" id="SSF161098">
    <property type="entry name" value="MetI-like"/>
    <property type="match status" value="1"/>
</dbReference>
<dbReference type="PANTHER" id="PTHR43744:SF9">
    <property type="entry name" value="POLYGALACTURONAN_RHAMNOGALACTURONAN TRANSPORT SYSTEM PERMEASE PROTEIN YTCP"/>
    <property type="match status" value="1"/>
</dbReference>
<proteinExistence type="inferred from homology"/>
<evidence type="ECO:0000256" key="3">
    <source>
        <dbReference type="ARBA" id="ARBA00022475"/>
    </source>
</evidence>
<dbReference type="AlphaFoldDB" id="A0A934J426"/>
<dbReference type="Pfam" id="PF00528">
    <property type="entry name" value="BPD_transp_1"/>
    <property type="match status" value="1"/>
</dbReference>
<name>A0A934J426_9BACL</name>
<feature type="domain" description="ABC transmembrane type-1" evidence="8">
    <location>
        <begin position="75"/>
        <end position="282"/>
    </location>
</feature>
<dbReference type="GO" id="GO:0005886">
    <property type="term" value="C:plasma membrane"/>
    <property type="evidence" value="ECO:0007669"/>
    <property type="project" value="UniProtKB-SubCell"/>
</dbReference>
<keyword evidence="6 7" id="KW-0472">Membrane</keyword>
<evidence type="ECO:0000256" key="6">
    <source>
        <dbReference type="ARBA" id="ARBA00023136"/>
    </source>
</evidence>
<evidence type="ECO:0000313" key="9">
    <source>
        <dbReference type="EMBL" id="MBJ6360035.1"/>
    </source>
</evidence>
<evidence type="ECO:0000313" key="10">
    <source>
        <dbReference type="Proteomes" id="UP000640274"/>
    </source>
</evidence>
<keyword evidence="3" id="KW-1003">Cell membrane</keyword>
<evidence type="ECO:0000256" key="1">
    <source>
        <dbReference type="ARBA" id="ARBA00004651"/>
    </source>
</evidence>
<dbReference type="PROSITE" id="PS50928">
    <property type="entry name" value="ABC_TM1"/>
    <property type="match status" value="1"/>
</dbReference>
<accession>A0A934J426</accession>
<dbReference type="GO" id="GO:0055085">
    <property type="term" value="P:transmembrane transport"/>
    <property type="evidence" value="ECO:0007669"/>
    <property type="project" value="InterPro"/>
</dbReference>
<feature type="transmembrane region" description="Helical" evidence="7">
    <location>
        <begin position="15"/>
        <end position="35"/>
    </location>
</feature>
<gene>
    <name evidence="9" type="ORF">JFN88_01705</name>
</gene>
<comment type="subcellular location">
    <subcellularLocation>
        <location evidence="1 7">Cell membrane</location>
        <topology evidence="1 7">Multi-pass membrane protein</topology>
    </subcellularLocation>
</comment>
<evidence type="ECO:0000256" key="4">
    <source>
        <dbReference type="ARBA" id="ARBA00022692"/>
    </source>
</evidence>
<feature type="transmembrane region" description="Helical" evidence="7">
    <location>
        <begin position="110"/>
        <end position="130"/>
    </location>
</feature>
<dbReference type="InterPro" id="IPR000515">
    <property type="entry name" value="MetI-like"/>
</dbReference>
<evidence type="ECO:0000256" key="2">
    <source>
        <dbReference type="ARBA" id="ARBA00022448"/>
    </source>
</evidence>
<dbReference type="PANTHER" id="PTHR43744">
    <property type="entry name" value="ABC TRANSPORTER PERMEASE PROTEIN MG189-RELATED-RELATED"/>
    <property type="match status" value="1"/>
</dbReference>
<protein>
    <submittedName>
        <fullName evidence="9">Carbohydrate ABC transporter permease</fullName>
    </submittedName>
</protein>
<dbReference type="Gene3D" id="1.10.3720.10">
    <property type="entry name" value="MetI-like"/>
    <property type="match status" value="1"/>
</dbReference>
<organism evidence="9 10">
    <name type="scientific">Paenibacillus roseus</name>
    <dbReference type="NCBI Taxonomy" id="2798579"/>
    <lineage>
        <taxon>Bacteria</taxon>
        <taxon>Bacillati</taxon>
        <taxon>Bacillota</taxon>
        <taxon>Bacilli</taxon>
        <taxon>Bacillales</taxon>
        <taxon>Paenibacillaceae</taxon>
        <taxon>Paenibacillus</taxon>
    </lineage>
</organism>
<comment type="similarity">
    <text evidence="7">Belongs to the binding-protein-dependent transport system permease family.</text>
</comment>
<evidence type="ECO:0000256" key="5">
    <source>
        <dbReference type="ARBA" id="ARBA00022989"/>
    </source>
</evidence>
<keyword evidence="10" id="KW-1185">Reference proteome</keyword>
<dbReference type="EMBL" id="JAELUP010000004">
    <property type="protein sequence ID" value="MBJ6360035.1"/>
    <property type="molecule type" value="Genomic_DNA"/>
</dbReference>